<accession>A0A1R1C5C2</accession>
<reference evidence="1 2" key="1">
    <citation type="submission" date="2016-11" db="EMBL/GenBank/DDBJ databases">
        <title>Paenibacillus species isolates.</title>
        <authorList>
            <person name="Beno S.M."/>
        </authorList>
    </citation>
    <scope>NUCLEOTIDE SEQUENCE [LARGE SCALE GENOMIC DNA]</scope>
    <source>
        <strain evidence="1 2">FSL H8-0246</strain>
    </source>
</reference>
<sequence>MPTLDNYSLSNYGLGSKQENFQLVTPSISQTITVNPGVTGNLITISTFTSASLISATALSSGSSRIYYVAPAGVTCALFLIDGLGELWQISPGAGAAGIFSAQVSNSGAVAIYSNGDSYLNSSSKLASSLAKPTNFNMSAPMTLCIYVLSNSLSSASTVNVSVSGIRIVSL</sequence>
<organism evidence="1 2">
    <name type="scientific">Paenibacillus amylolyticus</name>
    <dbReference type="NCBI Taxonomy" id="1451"/>
    <lineage>
        <taxon>Bacteria</taxon>
        <taxon>Bacillati</taxon>
        <taxon>Bacillota</taxon>
        <taxon>Bacilli</taxon>
        <taxon>Bacillales</taxon>
        <taxon>Paenibacillaceae</taxon>
        <taxon>Paenibacillus</taxon>
    </lineage>
</organism>
<dbReference type="Proteomes" id="UP000187134">
    <property type="component" value="Unassembled WGS sequence"/>
</dbReference>
<dbReference type="AlphaFoldDB" id="A0A1R1C5C2"/>
<name>A0A1R1C5C2_PAEAM</name>
<evidence type="ECO:0000313" key="2">
    <source>
        <dbReference type="Proteomes" id="UP000187134"/>
    </source>
</evidence>
<proteinExistence type="predicted"/>
<gene>
    <name evidence="1" type="ORF">BK131_04655</name>
</gene>
<comment type="caution">
    <text evidence="1">The sequence shown here is derived from an EMBL/GenBank/DDBJ whole genome shotgun (WGS) entry which is preliminary data.</text>
</comment>
<evidence type="ECO:0000313" key="1">
    <source>
        <dbReference type="EMBL" id="OMF17259.1"/>
    </source>
</evidence>
<protein>
    <submittedName>
        <fullName evidence="1">Uncharacterized protein</fullName>
    </submittedName>
</protein>
<dbReference type="EMBL" id="MRTJ01000001">
    <property type="protein sequence ID" value="OMF17259.1"/>
    <property type="molecule type" value="Genomic_DNA"/>
</dbReference>